<feature type="compositionally biased region" description="Basic and acidic residues" evidence="5">
    <location>
        <begin position="170"/>
        <end position="190"/>
    </location>
</feature>
<feature type="domain" description="Myb-like" evidence="6">
    <location>
        <begin position="11"/>
        <end position="63"/>
    </location>
</feature>
<keyword evidence="2" id="KW-0677">Repeat</keyword>
<evidence type="ECO:0000256" key="1">
    <source>
        <dbReference type="ARBA" id="ARBA00004123"/>
    </source>
</evidence>
<dbReference type="InterPro" id="IPR015495">
    <property type="entry name" value="Myb_TF_plants"/>
</dbReference>
<evidence type="ECO:0000313" key="9">
    <source>
        <dbReference type="Proteomes" id="UP001187192"/>
    </source>
</evidence>
<dbReference type="AlphaFoldDB" id="A0AA88CZN1"/>
<dbReference type="Gene3D" id="1.10.10.60">
    <property type="entry name" value="Homeodomain-like"/>
    <property type="match status" value="2"/>
</dbReference>
<dbReference type="SUPFAM" id="SSF46689">
    <property type="entry name" value="Homeodomain-like"/>
    <property type="match status" value="1"/>
</dbReference>
<dbReference type="InterPro" id="IPR001005">
    <property type="entry name" value="SANT/Myb"/>
</dbReference>
<evidence type="ECO:0000313" key="8">
    <source>
        <dbReference type="EMBL" id="GMN36866.1"/>
    </source>
</evidence>
<dbReference type="PROSITE" id="PS50090">
    <property type="entry name" value="MYB_LIKE"/>
    <property type="match status" value="2"/>
</dbReference>
<feature type="domain" description="HTH myb-type" evidence="7">
    <location>
        <begin position="64"/>
        <end position="118"/>
    </location>
</feature>
<evidence type="ECO:0000259" key="6">
    <source>
        <dbReference type="PROSITE" id="PS50090"/>
    </source>
</evidence>
<evidence type="ECO:0000256" key="5">
    <source>
        <dbReference type="SAM" id="MobiDB-lite"/>
    </source>
</evidence>
<gene>
    <name evidence="8" type="ORF">TIFTF001_006368</name>
</gene>
<accession>A0AA88CZN1</accession>
<feature type="domain" description="Myb-like" evidence="6">
    <location>
        <begin position="64"/>
        <end position="114"/>
    </location>
</feature>
<evidence type="ECO:0000259" key="7">
    <source>
        <dbReference type="PROSITE" id="PS51294"/>
    </source>
</evidence>
<organism evidence="8 9">
    <name type="scientific">Ficus carica</name>
    <name type="common">Common fig</name>
    <dbReference type="NCBI Taxonomy" id="3494"/>
    <lineage>
        <taxon>Eukaryota</taxon>
        <taxon>Viridiplantae</taxon>
        <taxon>Streptophyta</taxon>
        <taxon>Embryophyta</taxon>
        <taxon>Tracheophyta</taxon>
        <taxon>Spermatophyta</taxon>
        <taxon>Magnoliopsida</taxon>
        <taxon>eudicotyledons</taxon>
        <taxon>Gunneridae</taxon>
        <taxon>Pentapetalae</taxon>
        <taxon>rosids</taxon>
        <taxon>fabids</taxon>
        <taxon>Rosales</taxon>
        <taxon>Moraceae</taxon>
        <taxon>Ficeae</taxon>
        <taxon>Ficus</taxon>
    </lineage>
</organism>
<dbReference type="InterPro" id="IPR009057">
    <property type="entry name" value="Homeodomain-like_sf"/>
</dbReference>
<comment type="caution">
    <text evidence="8">The sequence shown here is derived from an EMBL/GenBank/DDBJ whole genome shotgun (WGS) entry which is preliminary data.</text>
</comment>
<feature type="domain" description="HTH myb-type" evidence="7">
    <location>
        <begin position="15"/>
        <end position="63"/>
    </location>
</feature>
<dbReference type="SMART" id="SM00717">
    <property type="entry name" value="SANT"/>
    <property type="match status" value="2"/>
</dbReference>
<keyword evidence="9" id="KW-1185">Reference proteome</keyword>
<comment type="subcellular location">
    <subcellularLocation>
        <location evidence="1">Nucleus</location>
    </subcellularLocation>
</comment>
<proteinExistence type="predicted"/>
<dbReference type="FunFam" id="1.10.10.60:FF:000001">
    <property type="entry name" value="MYB-related transcription factor"/>
    <property type="match status" value="1"/>
</dbReference>
<dbReference type="PROSITE" id="PS51294">
    <property type="entry name" value="HTH_MYB"/>
    <property type="match status" value="2"/>
</dbReference>
<evidence type="ECO:0000256" key="4">
    <source>
        <dbReference type="ARBA" id="ARBA00023242"/>
    </source>
</evidence>
<dbReference type="PANTHER" id="PTHR47999">
    <property type="entry name" value="TRANSCRIPTION FACTOR MYB8-RELATED-RELATED"/>
    <property type="match status" value="1"/>
</dbReference>
<dbReference type="CDD" id="cd00167">
    <property type="entry name" value="SANT"/>
    <property type="match status" value="2"/>
</dbReference>
<dbReference type="InterPro" id="IPR017930">
    <property type="entry name" value="Myb_dom"/>
</dbReference>
<dbReference type="Proteomes" id="UP001187192">
    <property type="component" value="Unassembled WGS sequence"/>
</dbReference>
<dbReference type="Pfam" id="PF00249">
    <property type="entry name" value="Myb_DNA-binding"/>
    <property type="match status" value="2"/>
</dbReference>
<evidence type="ECO:0000256" key="3">
    <source>
        <dbReference type="ARBA" id="ARBA00023125"/>
    </source>
</evidence>
<name>A0AA88CZN1_FICCA</name>
<feature type="region of interest" description="Disordered" evidence="5">
    <location>
        <begin position="168"/>
        <end position="190"/>
    </location>
</feature>
<keyword evidence="4" id="KW-0539">Nucleus</keyword>
<evidence type="ECO:0000256" key="2">
    <source>
        <dbReference type="ARBA" id="ARBA00022737"/>
    </source>
</evidence>
<keyword evidence="3" id="KW-0238">DNA-binding</keyword>
<dbReference type="GO" id="GO:0003677">
    <property type="term" value="F:DNA binding"/>
    <property type="evidence" value="ECO:0007669"/>
    <property type="project" value="UniProtKB-KW"/>
</dbReference>
<sequence length="243" mass="28293">MGRRRAGNCSNGGSNRRAWTAMEDKILTEYIKIHGAGQWNYLPEKTGLVRCGKSCRLRWLNYLKPGVKRGNITQEEEDIIIRLHQKLGNRWSLIAERLPGRTDNEVKNYWYTKISKKIKHDHHCDGDSTAPFISNPRPSNYCHDQSLEGQNQNLKVKHQGLCEVLQPSQNKHDETTRISSPEEAREKFRDGPVAAEPRDVYGVVQYEHFETMTLSPVMILEENYYQLLHDDVWIDFQIWNNLS</sequence>
<dbReference type="EMBL" id="BTGU01000006">
    <property type="protein sequence ID" value="GMN36866.1"/>
    <property type="molecule type" value="Genomic_DNA"/>
</dbReference>
<protein>
    <submittedName>
        <fullName evidence="8">Uncharacterized protein</fullName>
    </submittedName>
</protein>
<reference evidence="8" key="1">
    <citation type="submission" date="2023-07" db="EMBL/GenBank/DDBJ databases">
        <title>draft genome sequence of fig (Ficus carica).</title>
        <authorList>
            <person name="Takahashi T."/>
            <person name="Nishimura K."/>
        </authorList>
    </citation>
    <scope>NUCLEOTIDE SEQUENCE</scope>
</reference>
<dbReference type="PANTHER" id="PTHR47999:SF96">
    <property type="entry name" value="TRANSCRIPTION REPRESSOR MYB6-LIKE"/>
    <property type="match status" value="1"/>
</dbReference>
<dbReference type="GO" id="GO:0005634">
    <property type="term" value="C:nucleus"/>
    <property type="evidence" value="ECO:0007669"/>
    <property type="project" value="UniProtKB-SubCell"/>
</dbReference>